<dbReference type="Proteomes" id="UP000887578">
    <property type="component" value="Unplaced"/>
</dbReference>
<dbReference type="AlphaFoldDB" id="A0A914QVK3"/>
<organism evidence="1 2">
    <name type="scientific">Panagrolaimus davidi</name>
    <dbReference type="NCBI Taxonomy" id="227884"/>
    <lineage>
        <taxon>Eukaryota</taxon>
        <taxon>Metazoa</taxon>
        <taxon>Ecdysozoa</taxon>
        <taxon>Nematoda</taxon>
        <taxon>Chromadorea</taxon>
        <taxon>Rhabditida</taxon>
        <taxon>Tylenchina</taxon>
        <taxon>Panagrolaimomorpha</taxon>
        <taxon>Panagrolaimoidea</taxon>
        <taxon>Panagrolaimidae</taxon>
        <taxon>Panagrolaimus</taxon>
    </lineage>
</organism>
<evidence type="ECO:0000313" key="1">
    <source>
        <dbReference type="Proteomes" id="UP000887578"/>
    </source>
</evidence>
<protein>
    <submittedName>
        <fullName evidence="2">Uncharacterized protein</fullName>
    </submittedName>
</protein>
<dbReference type="Gene3D" id="3.40.630.30">
    <property type="match status" value="1"/>
</dbReference>
<name>A0A914QVK3_9BILA</name>
<reference evidence="2" key="1">
    <citation type="submission" date="2022-11" db="UniProtKB">
        <authorList>
            <consortium name="WormBaseParasite"/>
        </authorList>
    </citation>
    <scope>IDENTIFICATION</scope>
</reference>
<sequence length="175" mass="20522">MFRSINRSKILTTITRFLKIRQIQTLTKSAKPQTIEYKPLPCFGTFNLDHRKNNRKVIEDGYKPDGAEDIQICFELLDENDIEFMTQYVVEHFTKHSNVCKHLGLKGEELIEIIHPQVVQWISSKNSIIVKHDEKIIGASFGSLHDRKEFDALYRGQLFHDNPKFVIKEDYGEVW</sequence>
<dbReference type="WBParaSite" id="PDA_v2.g5861.t1">
    <property type="protein sequence ID" value="PDA_v2.g5861.t1"/>
    <property type="gene ID" value="PDA_v2.g5861"/>
</dbReference>
<evidence type="ECO:0000313" key="2">
    <source>
        <dbReference type="WBParaSite" id="PDA_v2.g5861.t1"/>
    </source>
</evidence>
<proteinExistence type="predicted"/>
<keyword evidence="1" id="KW-1185">Reference proteome</keyword>
<accession>A0A914QVK3</accession>